<dbReference type="OrthoDB" id="3695192at2"/>
<sequence>MSIPVEHPLEALYQVRDVLEAAVAGVRRAPAEQISDQLGCYAAVNTSILYEFRTLADQIHEKISGTDRPTVRVAHEELGDVVALFDMIIAYVERHQPTIDDLRHQGLQNAGG</sequence>
<gene>
    <name evidence="1" type="ORF">E1161_16540</name>
</gene>
<evidence type="ECO:0000313" key="2">
    <source>
        <dbReference type="Proteomes" id="UP000294744"/>
    </source>
</evidence>
<accession>A0A4R4UI28</accession>
<keyword evidence="2" id="KW-1185">Reference proteome</keyword>
<dbReference type="EMBL" id="SMKV01000018">
    <property type="protein sequence ID" value="TDC91528.1"/>
    <property type="molecule type" value="Genomic_DNA"/>
</dbReference>
<reference evidence="1 2" key="1">
    <citation type="submission" date="2019-03" db="EMBL/GenBank/DDBJ databases">
        <title>Draft genome sequences of novel Actinobacteria.</title>
        <authorList>
            <person name="Sahin N."/>
            <person name="Ay H."/>
            <person name="Saygin H."/>
        </authorList>
    </citation>
    <scope>NUCLEOTIDE SEQUENCE [LARGE SCALE GENOMIC DNA]</scope>
    <source>
        <strain evidence="1 2">16K404</strain>
    </source>
</reference>
<dbReference type="AlphaFoldDB" id="A0A4R4UI28"/>
<proteinExistence type="predicted"/>
<dbReference type="RefSeq" id="WP_132624210.1">
    <property type="nucleotide sequence ID" value="NZ_SMKV01000018.1"/>
</dbReference>
<name>A0A4R4UI28_9PSEU</name>
<comment type="caution">
    <text evidence="1">The sequence shown here is derived from an EMBL/GenBank/DDBJ whole genome shotgun (WGS) entry which is preliminary data.</text>
</comment>
<evidence type="ECO:0000313" key="1">
    <source>
        <dbReference type="EMBL" id="TDC91528.1"/>
    </source>
</evidence>
<protein>
    <submittedName>
        <fullName evidence="1">Uncharacterized protein</fullName>
    </submittedName>
</protein>
<organism evidence="1 2">
    <name type="scientific">Saccharopolyspora aridisoli</name>
    <dbReference type="NCBI Taxonomy" id="2530385"/>
    <lineage>
        <taxon>Bacteria</taxon>
        <taxon>Bacillati</taxon>
        <taxon>Actinomycetota</taxon>
        <taxon>Actinomycetes</taxon>
        <taxon>Pseudonocardiales</taxon>
        <taxon>Pseudonocardiaceae</taxon>
        <taxon>Saccharopolyspora</taxon>
    </lineage>
</organism>
<dbReference type="Proteomes" id="UP000294744">
    <property type="component" value="Unassembled WGS sequence"/>
</dbReference>